<evidence type="ECO:0000259" key="6">
    <source>
        <dbReference type="PROSITE" id="PS50865"/>
    </source>
</evidence>
<name>J5R203_TRIAS</name>
<dbReference type="Gene3D" id="6.10.140.2220">
    <property type="match status" value="1"/>
</dbReference>
<dbReference type="Gene3D" id="2.170.270.10">
    <property type="entry name" value="SET domain"/>
    <property type="match status" value="1"/>
</dbReference>
<feature type="domain" description="SET" evidence="5">
    <location>
        <begin position="57"/>
        <end position="348"/>
    </location>
</feature>
<evidence type="ECO:0000256" key="1">
    <source>
        <dbReference type="ARBA" id="ARBA00022723"/>
    </source>
</evidence>
<evidence type="ECO:0000313" key="8">
    <source>
        <dbReference type="Proteomes" id="UP000002748"/>
    </source>
</evidence>
<dbReference type="Pfam" id="PF01753">
    <property type="entry name" value="zf-MYND"/>
    <property type="match status" value="1"/>
</dbReference>
<dbReference type="OrthoDB" id="265717at2759"/>
<dbReference type="SUPFAM" id="SSF144232">
    <property type="entry name" value="HIT/MYND zinc finger-like"/>
    <property type="match status" value="1"/>
</dbReference>
<evidence type="ECO:0000313" key="7">
    <source>
        <dbReference type="EMBL" id="EJT50303.1"/>
    </source>
</evidence>
<dbReference type="InterPro" id="IPR011990">
    <property type="entry name" value="TPR-like_helical_dom_sf"/>
</dbReference>
<dbReference type="PANTHER" id="PTHR12197">
    <property type="entry name" value="HISTONE-LYSINE N-METHYLTRANSFERASE SMYD"/>
    <property type="match status" value="1"/>
</dbReference>
<evidence type="ECO:0000256" key="2">
    <source>
        <dbReference type="ARBA" id="ARBA00022771"/>
    </source>
</evidence>
<dbReference type="GeneID" id="25983922"/>
<dbReference type="Gene3D" id="1.25.40.10">
    <property type="entry name" value="Tetratricopeptide repeat domain"/>
    <property type="match status" value="1"/>
</dbReference>
<dbReference type="GO" id="GO:0008270">
    <property type="term" value="F:zinc ion binding"/>
    <property type="evidence" value="ECO:0007669"/>
    <property type="project" value="UniProtKB-KW"/>
</dbReference>
<evidence type="ECO:0000256" key="4">
    <source>
        <dbReference type="PROSITE-ProRule" id="PRU00134"/>
    </source>
</evidence>
<dbReference type="KEGG" id="tasa:A1Q1_00408"/>
<dbReference type="AlphaFoldDB" id="J5R203"/>
<keyword evidence="3" id="KW-0862">Zinc</keyword>
<comment type="caution">
    <text evidence="7">The sequence shown here is derived from an EMBL/GenBank/DDBJ whole genome shotgun (WGS) entry which is preliminary data.</text>
</comment>
<dbReference type="SMART" id="SM00317">
    <property type="entry name" value="SET"/>
    <property type="match status" value="1"/>
</dbReference>
<sequence>MPTDLSQFKLPSRSDVPEEMRVQFEAFFKSKMGDLLSEMNAETSPDDALFRDELAGSPLEVKTSPQRGRGLYAARDIKAGELVWRAPKLTAGETLLKTKPLVSVLSKPNLYEPAAGQKMELHCNHCYLLKPAQRCSGCKGVYYCGAACQQADWPSHKTECKALTRVRQLWVQSYPEKAKDGLNNSWIQAEGARALGLLTWARKAYRDQHGRDPDYWPKVEKMYAEGPDMGTGVHGIPAADQMAIHLSYYVGAAEPPKDPNNLELIDMEPYGFQDEQLMSFVRSFVLNAFTLSSFDLKPIGVAMSPLLALFNHSCAPNAAIVFPRGGKEMVAVANADIAAGEEVLTTYVDISDDKETRQGDLQSRYGFECECPACTLDAVDPRNCLLHECGGLARMPADLRQMSDSETVKCDTCGASWTVSPNALRDLVNGGLSLVEADDQDQLDPDDLPRVAEVIARLEEIMPPSSRPLLRLHTIAKNLHVPAAQPEALAYAHKALAGAYKVYPRNHPSVALLRAESANLAAQIAVHIAENGPGISEDEIKRCIADLRTAADHCDLAFGKESTIATSLRGFAQDMDVSLQAM</sequence>
<dbReference type="Proteomes" id="UP000002748">
    <property type="component" value="Unassembled WGS sequence"/>
</dbReference>
<keyword evidence="1" id="KW-0479">Metal-binding</keyword>
<dbReference type="InterPro" id="IPR050869">
    <property type="entry name" value="H3K4_H4K5_MeTrfase"/>
</dbReference>
<dbReference type="SUPFAM" id="SSF82199">
    <property type="entry name" value="SET domain"/>
    <property type="match status" value="1"/>
</dbReference>
<gene>
    <name evidence="7" type="ORF">A1Q1_00408</name>
</gene>
<dbReference type="GO" id="GO:0005634">
    <property type="term" value="C:nucleus"/>
    <property type="evidence" value="ECO:0007669"/>
    <property type="project" value="TreeGrafter"/>
</dbReference>
<dbReference type="PANTHER" id="PTHR12197:SF251">
    <property type="entry name" value="EG:BACR7C10.4 PROTEIN"/>
    <property type="match status" value="1"/>
</dbReference>
<dbReference type="PROSITE" id="PS50280">
    <property type="entry name" value="SET"/>
    <property type="match status" value="1"/>
</dbReference>
<feature type="domain" description="MYND-type" evidence="6">
    <location>
        <begin position="123"/>
        <end position="160"/>
    </location>
</feature>
<dbReference type="RefSeq" id="XP_014181532.1">
    <property type="nucleotide sequence ID" value="XM_014326057.1"/>
</dbReference>
<keyword evidence="2 4" id="KW-0863">Zinc-finger</keyword>
<dbReference type="HOGENOM" id="CLU_018406_4_1_1"/>
<reference evidence="7 8" key="1">
    <citation type="journal article" date="2012" name="Eukaryot. Cell">
        <title>Draft genome sequence of CBS 2479, the standard type strain of Trichosporon asahii.</title>
        <authorList>
            <person name="Yang R.Y."/>
            <person name="Li H.T."/>
            <person name="Zhu H."/>
            <person name="Zhou G.P."/>
            <person name="Wang M."/>
            <person name="Wang L."/>
        </authorList>
    </citation>
    <scope>NUCLEOTIDE SEQUENCE [LARGE SCALE GENOMIC DNA]</scope>
    <source>
        <strain evidence="8">ATCC 90039 / CBS 2479 / JCM 2466 / KCTC 7840 / NCYC 2677 / UAMH 7654</strain>
    </source>
</reference>
<organism evidence="7 8">
    <name type="scientific">Trichosporon asahii var. asahii (strain ATCC 90039 / CBS 2479 / JCM 2466 / KCTC 7840 / NBRC 103889/ NCYC 2677 / UAMH 7654)</name>
    <name type="common">Yeast</name>
    <dbReference type="NCBI Taxonomy" id="1186058"/>
    <lineage>
        <taxon>Eukaryota</taxon>
        <taxon>Fungi</taxon>
        <taxon>Dikarya</taxon>
        <taxon>Basidiomycota</taxon>
        <taxon>Agaricomycotina</taxon>
        <taxon>Tremellomycetes</taxon>
        <taxon>Trichosporonales</taxon>
        <taxon>Trichosporonaceae</taxon>
        <taxon>Trichosporon</taxon>
    </lineage>
</organism>
<evidence type="ECO:0000259" key="5">
    <source>
        <dbReference type="PROSITE" id="PS50280"/>
    </source>
</evidence>
<accession>J5R203</accession>
<dbReference type="VEuPathDB" id="FungiDB:A1Q1_00408"/>
<evidence type="ECO:0008006" key="9">
    <source>
        <dbReference type="Google" id="ProtNLM"/>
    </source>
</evidence>
<dbReference type="InterPro" id="IPR046341">
    <property type="entry name" value="SET_dom_sf"/>
</dbReference>
<dbReference type="InterPro" id="IPR001214">
    <property type="entry name" value="SET_dom"/>
</dbReference>
<proteinExistence type="predicted"/>
<dbReference type="EMBL" id="ALBS01000114">
    <property type="protein sequence ID" value="EJT50303.1"/>
    <property type="molecule type" value="Genomic_DNA"/>
</dbReference>
<dbReference type="PROSITE" id="PS50865">
    <property type="entry name" value="ZF_MYND_2"/>
    <property type="match status" value="1"/>
</dbReference>
<dbReference type="Pfam" id="PF00856">
    <property type="entry name" value="SET"/>
    <property type="match status" value="1"/>
</dbReference>
<evidence type="ECO:0000256" key="3">
    <source>
        <dbReference type="ARBA" id="ARBA00022833"/>
    </source>
</evidence>
<protein>
    <recommendedName>
        <fullName evidence="9">SET domain-containing protein</fullName>
    </recommendedName>
</protein>
<dbReference type="InterPro" id="IPR002893">
    <property type="entry name" value="Znf_MYND"/>
</dbReference>